<dbReference type="Pfam" id="PF00485">
    <property type="entry name" value="PRK"/>
    <property type="match status" value="1"/>
</dbReference>
<dbReference type="SUPFAM" id="SSF52540">
    <property type="entry name" value="P-loop containing nucleoside triphosphate hydrolases"/>
    <property type="match status" value="1"/>
</dbReference>
<reference evidence="4" key="1">
    <citation type="submission" date="2020-05" db="EMBL/GenBank/DDBJ databases">
        <authorList>
            <person name="Chiriac C."/>
            <person name="Salcher M."/>
            <person name="Ghai R."/>
            <person name="Kavagutti S V."/>
        </authorList>
    </citation>
    <scope>NUCLEOTIDE SEQUENCE</scope>
</reference>
<dbReference type="EMBL" id="CAFBOJ010000046">
    <property type="protein sequence ID" value="CAB4977719.1"/>
    <property type="molecule type" value="Genomic_DNA"/>
</dbReference>
<dbReference type="EMBL" id="CAFBMY010000008">
    <property type="protein sequence ID" value="CAB4916412.1"/>
    <property type="molecule type" value="Genomic_DNA"/>
</dbReference>
<sequence>MHLVGAIEDILATQPRCGATHVIAIDGRAGSGKTTLAHELFLALTGERTVHVINLDAIYAGWEKALGSSLTQALHQILDDFSQKKSTVVQQFNWAKESFDTSQEISPCALLIIEGVGSGQEIVREYASATIWLDIDPAVGLQRVLQRDGAGLSQRMHQWQIDEDSLFESDKTRENADFVLSTI</sequence>
<dbReference type="GO" id="GO:0005524">
    <property type="term" value="F:ATP binding"/>
    <property type="evidence" value="ECO:0007669"/>
    <property type="project" value="InterPro"/>
</dbReference>
<dbReference type="InterPro" id="IPR006083">
    <property type="entry name" value="PRK/URK"/>
</dbReference>
<dbReference type="InterPro" id="IPR027417">
    <property type="entry name" value="P-loop_NTPase"/>
</dbReference>
<name>A0A6J7H9Q4_9ZZZZ</name>
<dbReference type="EMBL" id="CAEZZR010000016">
    <property type="protein sequence ID" value="CAB4766517.1"/>
    <property type="molecule type" value="Genomic_DNA"/>
</dbReference>
<evidence type="ECO:0000313" key="5">
    <source>
        <dbReference type="EMBL" id="CAB4977719.1"/>
    </source>
</evidence>
<evidence type="ECO:0000259" key="1">
    <source>
        <dbReference type="Pfam" id="PF00485"/>
    </source>
</evidence>
<feature type="domain" description="Phosphoribulokinase/uridine kinase" evidence="1">
    <location>
        <begin position="74"/>
        <end position="150"/>
    </location>
</feature>
<dbReference type="Gene3D" id="3.40.50.300">
    <property type="entry name" value="P-loop containing nucleotide triphosphate hydrolases"/>
    <property type="match status" value="1"/>
</dbReference>
<evidence type="ECO:0000313" key="4">
    <source>
        <dbReference type="EMBL" id="CAB4916412.1"/>
    </source>
</evidence>
<protein>
    <submittedName>
        <fullName evidence="4">Unannotated protein</fullName>
    </submittedName>
</protein>
<accession>A0A6J7H9Q4</accession>
<evidence type="ECO:0000313" key="3">
    <source>
        <dbReference type="EMBL" id="CAB4845121.1"/>
    </source>
</evidence>
<dbReference type="AlphaFoldDB" id="A0A6J7H9Q4"/>
<dbReference type="GO" id="GO:0016301">
    <property type="term" value="F:kinase activity"/>
    <property type="evidence" value="ECO:0007669"/>
    <property type="project" value="InterPro"/>
</dbReference>
<evidence type="ECO:0000313" key="6">
    <source>
        <dbReference type="EMBL" id="CAB5074883.1"/>
    </source>
</evidence>
<organism evidence="4">
    <name type="scientific">freshwater metagenome</name>
    <dbReference type="NCBI Taxonomy" id="449393"/>
    <lineage>
        <taxon>unclassified sequences</taxon>
        <taxon>metagenomes</taxon>
        <taxon>ecological metagenomes</taxon>
    </lineage>
</organism>
<proteinExistence type="predicted"/>
<gene>
    <name evidence="2" type="ORF">UFOPK2907_00284</name>
    <name evidence="3" type="ORF">UFOPK3241_01245</name>
    <name evidence="4" type="ORF">UFOPK3707_00121</name>
    <name evidence="5" type="ORF">UFOPK3937_00554</name>
    <name evidence="6" type="ORF">UFOPK4401_00669</name>
</gene>
<evidence type="ECO:0000313" key="2">
    <source>
        <dbReference type="EMBL" id="CAB4766517.1"/>
    </source>
</evidence>
<dbReference type="EMBL" id="CAFAZX010000090">
    <property type="protein sequence ID" value="CAB4845121.1"/>
    <property type="molecule type" value="Genomic_DNA"/>
</dbReference>
<dbReference type="EMBL" id="CAFBRB010000060">
    <property type="protein sequence ID" value="CAB5074883.1"/>
    <property type="molecule type" value="Genomic_DNA"/>
</dbReference>